<evidence type="ECO:0000256" key="2">
    <source>
        <dbReference type="ARBA" id="ARBA00022741"/>
    </source>
</evidence>
<keyword evidence="2 4" id="KW-0547">Nucleotide-binding</keyword>
<keyword evidence="1 4" id="KW-0808">Transferase</keyword>
<keyword evidence="4" id="KW-0169">Cobalamin biosynthesis</keyword>
<name>A0A0G1ISR8_9BACT</name>
<evidence type="ECO:0000256" key="1">
    <source>
        <dbReference type="ARBA" id="ARBA00022679"/>
    </source>
</evidence>
<dbReference type="GO" id="GO:0008817">
    <property type="term" value="F:corrinoid adenosyltransferase activity"/>
    <property type="evidence" value="ECO:0007669"/>
    <property type="project" value="UniProtKB-UniRule"/>
</dbReference>
<evidence type="ECO:0000259" key="5">
    <source>
        <dbReference type="Pfam" id="PF01923"/>
    </source>
</evidence>
<dbReference type="GO" id="GO:0005524">
    <property type="term" value="F:ATP binding"/>
    <property type="evidence" value="ECO:0007669"/>
    <property type="project" value="UniProtKB-UniRule"/>
</dbReference>
<reference evidence="6 7" key="1">
    <citation type="journal article" date="2015" name="Nature">
        <title>rRNA introns, odd ribosomes, and small enigmatic genomes across a large radiation of phyla.</title>
        <authorList>
            <person name="Brown C.T."/>
            <person name="Hug L.A."/>
            <person name="Thomas B.C."/>
            <person name="Sharon I."/>
            <person name="Castelle C.J."/>
            <person name="Singh A."/>
            <person name="Wilkins M.J."/>
            <person name="Williams K.H."/>
            <person name="Banfield J.F."/>
        </authorList>
    </citation>
    <scope>NUCLEOTIDE SEQUENCE [LARGE SCALE GENOMIC DNA]</scope>
</reference>
<evidence type="ECO:0000313" key="6">
    <source>
        <dbReference type="EMBL" id="KKT62160.1"/>
    </source>
</evidence>
<proteinExistence type="inferred from homology"/>
<accession>A0A0G1ISR8</accession>
<dbReference type="EMBL" id="LCIT01000016">
    <property type="protein sequence ID" value="KKT62160.1"/>
    <property type="molecule type" value="Genomic_DNA"/>
</dbReference>
<dbReference type="Proteomes" id="UP000033945">
    <property type="component" value="Unassembled WGS sequence"/>
</dbReference>
<dbReference type="SUPFAM" id="SSF89028">
    <property type="entry name" value="Cobalamin adenosyltransferase-like"/>
    <property type="match status" value="1"/>
</dbReference>
<gene>
    <name evidence="6" type="ORF">UW55_C0016G0005</name>
</gene>
<dbReference type="InterPro" id="IPR029499">
    <property type="entry name" value="PduO-typ"/>
</dbReference>
<comment type="pathway">
    <text evidence="4">Cofactor biosynthesis; adenosylcobalamin biosynthesis; adenosylcobalamin from cob(II)yrinate a,c-diamide: step 2/7.</text>
</comment>
<dbReference type="AlphaFoldDB" id="A0A0G1ISR8"/>
<evidence type="ECO:0000313" key="7">
    <source>
        <dbReference type="Proteomes" id="UP000033945"/>
    </source>
</evidence>
<comment type="similarity">
    <text evidence="4">Belongs to the Cob(I)alamin adenosyltransferase family.</text>
</comment>
<dbReference type="PANTHER" id="PTHR12213">
    <property type="entry name" value="CORRINOID ADENOSYLTRANSFERASE"/>
    <property type="match status" value="1"/>
</dbReference>
<dbReference type="InterPro" id="IPR036451">
    <property type="entry name" value="CblAdoTrfase-like_sf"/>
</dbReference>
<dbReference type="UniPathway" id="UPA00148">
    <property type="reaction ID" value="UER00233"/>
</dbReference>
<dbReference type="Pfam" id="PF01923">
    <property type="entry name" value="Cob_adeno_trans"/>
    <property type="match status" value="1"/>
</dbReference>
<dbReference type="EC" id="2.5.1.17" evidence="4"/>
<feature type="domain" description="Cobalamin adenosyltransferase-like" evidence="5">
    <location>
        <begin position="4"/>
        <end position="166"/>
    </location>
</feature>
<evidence type="ECO:0000256" key="4">
    <source>
        <dbReference type="RuleBase" id="RU366026"/>
    </source>
</evidence>
<dbReference type="GO" id="GO:0009236">
    <property type="term" value="P:cobalamin biosynthetic process"/>
    <property type="evidence" value="ECO:0007669"/>
    <property type="project" value="UniProtKB-UniRule"/>
</dbReference>
<organism evidence="6 7">
    <name type="scientific">Candidatus Giovannonibacteria bacterium GW2011_GWA2_44_26</name>
    <dbReference type="NCBI Taxonomy" id="1618648"/>
    <lineage>
        <taxon>Bacteria</taxon>
        <taxon>Candidatus Giovannoniibacteriota</taxon>
    </lineage>
</organism>
<protein>
    <recommendedName>
        <fullName evidence="4">Corrinoid adenosyltransferase</fullName>
        <ecNumber evidence="4">2.5.1.17</ecNumber>
    </recommendedName>
    <alternativeName>
        <fullName evidence="4">Cob(II)alamin adenosyltransferase</fullName>
    </alternativeName>
    <alternativeName>
        <fullName evidence="4">Cob(II)yrinic acid a,c-diamide adenosyltransferase</fullName>
    </alternativeName>
    <alternativeName>
        <fullName evidence="4">Cobinamide/cobalamin adenosyltransferase</fullName>
    </alternativeName>
</protein>
<dbReference type="Gene3D" id="1.20.1200.10">
    <property type="entry name" value="Cobalamin adenosyltransferase-like"/>
    <property type="match status" value="1"/>
</dbReference>
<keyword evidence="3 4" id="KW-0067">ATP-binding</keyword>
<evidence type="ECO:0000256" key="3">
    <source>
        <dbReference type="ARBA" id="ARBA00022840"/>
    </source>
</evidence>
<sequence>MYWTGKGDDGRTKLYNSPAGCRIPKSSRIVEALGSLDEVNSYLGLAKALSREQKLDLESFVNFLQEQLFILQAELAGAEKTVTKESLRKMESELYIFSQKIPQIKSFSIPGGTVLSAHFDVARTMARRAEREIVALRDDKEKALGEKSYAFLNRLSSACFILARYVNSVQGVSEAAPKYDA</sequence>
<dbReference type="PANTHER" id="PTHR12213:SF0">
    <property type="entry name" value="CORRINOID ADENOSYLTRANSFERASE MMAB"/>
    <property type="match status" value="1"/>
</dbReference>
<comment type="caution">
    <text evidence="6">The sequence shown here is derived from an EMBL/GenBank/DDBJ whole genome shotgun (WGS) entry which is preliminary data.</text>
</comment>
<dbReference type="NCBIfam" id="TIGR00636">
    <property type="entry name" value="PduO_Nterm"/>
    <property type="match status" value="1"/>
</dbReference>
<comment type="catalytic activity">
    <reaction evidence="4">
        <text>2 cob(II)alamin + reduced [electron-transfer flavoprotein] + 2 ATP = 2 adenosylcob(III)alamin + 2 triphosphate + oxidized [electron-transfer flavoprotein] + 3 H(+)</text>
        <dbReference type="Rhea" id="RHEA:28671"/>
        <dbReference type="Rhea" id="RHEA-COMP:10685"/>
        <dbReference type="Rhea" id="RHEA-COMP:10686"/>
        <dbReference type="ChEBI" id="CHEBI:15378"/>
        <dbReference type="ChEBI" id="CHEBI:16304"/>
        <dbReference type="ChEBI" id="CHEBI:18036"/>
        <dbReference type="ChEBI" id="CHEBI:18408"/>
        <dbReference type="ChEBI" id="CHEBI:30616"/>
        <dbReference type="ChEBI" id="CHEBI:57692"/>
        <dbReference type="ChEBI" id="CHEBI:58307"/>
        <dbReference type="EC" id="2.5.1.17"/>
    </reaction>
</comment>
<dbReference type="InterPro" id="IPR016030">
    <property type="entry name" value="CblAdoTrfase-like"/>
</dbReference>
<comment type="catalytic activity">
    <reaction evidence="4">
        <text>2 cob(II)yrinate a,c diamide + reduced [electron-transfer flavoprotein] + 2 ATP = 2 adenosylcob(III)yrinate a,c-diamide + 2 triphosphate + oxidized [electron-transfer flavoprotein] + 3 H(+)</text>
        <dbReference type="Rhea" id="RHEA:11528"/>
        <dbReference type="Rhea" id="RHEA-COMP:10685"/>
        <dbReference type="Rhea" id="RHEA-COMP:10686"/>
        <dbReference type="ChEBI" id="CHEBI:15378"/>
        <dbReference type="ChEBI" id="CHEBI:18036"/>
        <dbReference type="ChEBI" id="CHEBI:30616"/>
        <dbReference type="ChEBI" id="CHEBI:57692"/>
        <dbReference type="ChEBI" id="CHEBI:58307"/>
        <dbReference type="ChEBI" id="CHEBI:58503"/>
        <dbReference type="ChEBI" id="CHEBI:58537"/>
        <dbReference type="EC" id="2.5.1.17"/>
    </reaction>
</comment>